<comment type="caution">
    <text evidence="2">The sequence shown here is derived from an EMBL/GenBank/DDBJ whole genome shotgun (WGS) entry which is preliminary data.</text>
</comment>
<dbReference type="GO" id="GO:0005886">
    <property type="term" value="C:plasma membrane"/>
    <property type="evidence" value="ECO:0007669"/>
    <property type="project" value="TreeGrafter"/>
</dbReference>
<protein>
    <recommendedName>
        <fullName evidence="1">DUF218 domain-containing protein</fullName>
    </recommendedName>
</protein>
<dbReference type="InterPro" id="IPR003848">
    <property type="entry name" value="DUF218"/>
</dbReference>
<keyword evidence="3" id="KW-1185">Reference proteome</keyword>
<evidence type="ECO:0000313" key="2">
    <source>
        <dbReference type="EMBL" id="OON39843.1"/>
    </source>
</evidence>
<dbReference type="PANTHER" id="PTHR30336">
    <property type="entry name" value="INNER MEMBRANE PROTEIN, PROBABLE PERMEASE"/>
    <property type="match status" value="1"/>
</dbReference>
<dbReference type="STRING" id="1926881.BTJ39_12010"/>
<proteinExistence type="predicted"/>
<gene>
    <name evidence="2" type="ORF">BTJ39_12010</name>
</gene>
<dbReference type="InterPro" id="IPR051599">
    <property type="entry name" value="Cell_Envelope_Assoc"/>
</dbReference>
<organism evidence="2 3">
    <name type="scientific">Izhakiella australiensis</name>
    <dbReference type="NCBI Taxonomy" id="1926881"/>
    <lineage>
        <taxon>Bacteria</taxon>
        <taxon>Pseudomonadati</taxon>
        <taxon>Pseudomonadota</taxon>
        <taxon>Gammaproteobacteria</taxon>
        <taxon>Enterobacterales</taxon>
        <taxon>Erwiniaceae</taxon>
        <taxon>Izhakiella</taxon>
    </lineage>
</organism>
<evidence type="ECO:0000259" key="1">
    <source>
        <dbReference type="Pfam" id="PF02698"/>
    </source>
</evidence>
<name>A0A1S8YMF8_9GAMM</name>
<accession>A0A1S8YMF8</accession>
<dbReference type="Gene3D" id="1.10.3620.10">
    <property type="entry name" value="YdcF like domain"/>
    <property type="match status" value="1"/>
</dbReference>
<dbReference type="Pfam" id="PF02698">
    <property type="entry name" value="DUF218"/>
    <property type="match status" value="1"/>
</dbReference>
<dbReference type="PANTHER" id="PTHR30336:SF20">
    <property type="entry name" value="DUF218 DOMAIN-CONTAINING PROTEIN"/>
    <property type="match status" value="1"/>
</dbReference>
<reference evidence="2 3" key="1">
    <citation type="submission" date="2016-12" db="EMBL/GenBank/DDBJ databases">
        <title>Izhakiella australiana sp. nov. of genus Izhakiella isolated from Australian desert.</title>
        <authorList>
            <person name="Ji M."/>
        </authorList>
    </citation>
    <scope>NUCLEOTIDE SEQUENCE [LARGE SCALE GENOMIC DNA]</scope>
    <source>
        <strain evidence="2 3">D4N98</strain>
    </source>
</reference>
<dbReference type="Proteomes" id="UP000190667">
    <property type="component" value="Unassembled WGS sequence"/>
</dbReference>
<dbReference type="EMBL" id="MRUL01000007">
    <property type="protein sequence ID" value="OON39843.1"/>
    <property type="molecule type" value="Genomic_DNA"/>
</dbReference>
<dbReference type="InterPro" id="IPR014729">
    <property type="entry name" value="Rossmann-like_a/b/a_fold"/>
</dbReference>
<dbReference type="AlphaFoldDB" id="A0A1S8YMF8"/>
<feature type="domain" description="DUF218" evidence="1">
    <location>
        <begin position="31"/>
        <end position="156"/>
    </location>
</feature>
<dbReference type="Gene3D" id="3.40.50.620">
    <property type="entry name" value="HUPs"/>
    <property type="match status" value="1"/>
</dbReference>
<evidence type="ECO:0000313" key="3">
    <source>
        <dbReference type="Proteomes" id="UP000190667"/>
    </source>
</evidence>
<sequence>MNLSEAEAAAVNTLCRWLGENDYDGGDVDGIVLAGNSALPTLEAAFTLAKSSGRPLWLVGGIGHATQFLVEAVGGHPRYAGLALEGRPEGEILAAMAACWDIPCAQIFTETASRNTGENAAFSRRLMAQQDFHPRRLLLMQDPLLQRRTGATFYHVWRDALQPPQFINWPGWALQIEPAASGWRTVGCPAPWDAERFFALMMGEIPRLRNDEKGYGPRGQGFIGEVLIPAQVEQAWQRLRQHGFGTSRL</sequence>
<dbReference type="CDD" id="cd06259">
    <property type="entry name" value="YdcF-like"/>
    <property type="match status" value="1"/>
</dbReference>